<organism evidence="1 2">
    <name type="scientific">Halomonas beimenensis</name>
    <dbReference type="NCBI Taxonomy" id="475662"/>
    <lineage>
        <taxon>Bacteria</taxon>
        <taxon>Pseudomonadati</taxon>
        <taxon>Pseudomonadota</taxon>
        <taxon>Gammaproteobacteria</taxon>
        <taxon>Oceanospirillales</taxon>
        <taxon>Halomonadaceae</taxon>
        <taxon>Halomonas</taxon>
    </lineage>
</organism>
<dbReference type="AlphaFoldDB" id="A0A291P610"/>
<dbReference type="RefSeq" id="WP_097788788.1">
    <property type="nucleotide sequence ID" value="NZ_BAAADT010000029.1"/>
</dbReference>
<evidence type="ECO:0000313" key="1">
    <source>
        <dbReference type="EMBL" id="ATJ82326.1"/>
    </source>
</evidence>
<keyword evidence="2" id="KW-1185">Reference proteome</keyword>
<accession>A0A291P610</accession>
<dbReference type="EMBL" id="CP021435">
    <property type="protein sequence ID" value="ATJ82326.1"/>
    <property type="molecule type" value="Genomic_DNA"/>
</dbReference>
<reference evidence="1 2" key="1">
    <citation type="journal article" date="2017" name="Sci. Rep.">
        <title>Revealing the Saline Adaptation Strategies of the Halophilic Bacterium Halomonas beimenensis through High-throughput Omics and Transposon Mutagenesis Approaches.</title>
        <authorList>
            <person name="Chen Y.H."/>
            <person name="Lin S.S."/>
            <person name="Shyu Y.T."/>
        </authorList>
    </citation>
    <scope>NUCLEOTIDE SEQUENCE [LARGE SCALE GENOMIC DNA]</scope>
    <source>
        <strain evidence="1 2">NTU-111</strain>
    </source>
</reference>
<gene>
    <name evidence="1" type="ORF">BEI_1339</name>
</gene>
<sequence>MATTWGRRLYFPPSSTRTVDHRPFAVPREGPYQAPDREAQRQVEALDIDCVFSEPQYNPELVRSVFGDMPVDTSVVSDPLGVEHAPGPDLCAGVIRELAQGVARCAEE</sequence>
<dbReference type="OrthoDB" id="7346865at2"/>
<name>A0A291P610_9GAMM</name>
<evidence type="ECO:0000313" key="2">
    <source>
        <dbReference type="Proteomes" id="UP000219993"/>
    </source>
</evidence>
<dbReference type="KEGG" id="hbe:BEI_1339"/>
<protein>
    <submittedName>
        <fullName evidence="1">Periplasmic solute binding protein</fullName>
    </submittedName>
</protein>
<dbReference type="Gene3D" id="3.40.50.1980">
    <property type="entry name" value="Nitrogenase molybdenum iron protein domain"/>
    <property type="match status" value="1"/>
</dbReference>
<dbReference type="Proteomes" id="UP000219993">
    <property type="component" value="Chromosome"/>
</dbReference>
<proteinExistence type="predicted"/>